<dbReference type="InterPro" id="IPR051048">
    <property type="entry name" value="Peptidase_S8/S53_subtilisin"/>
</dbReference>
<feature type="signal peptide" evidence="8">
    <location>
        <begin position="1"/>
        <end position="23"/>
    </location>
</feature>
<feature type="domain" description="Secretion system C-terminal sorting" evidence="10">
    <location>
        <begin position="583"/>
        <end position="662"/>
    </location>
</feature>
<evidence type="ECO:0000313" key="11">
    <source>
        <dbReference type="EMBL" id="MFC0602921.1"/>
    </source>
</evidence>
<dbReference type="EMBL" id="JBHLTQ010000001">
    <property type="protein sequence ID" value="MFC0602921.1"/>
    <property type="molecule type" value="Genomic_DNA"/>
</dbReference>
<dbReference type="InterPro" id="IPR026444">
    <property type="entry name" value="Secre_tail"/>
</dbReference>
<keyword evidence="12" id="KW-1185">Reference proteome</keyword>
<dbReference type="InterPro" id="IPR015500">
    <property type="entry name" value="Peptidase_S8_subtilisin-rel"/>
</dbReference>
<dbReference type="InterPro" id="IPR000209">
    <property type="entry name" value="Peptidase_S8/S53_dom"/>
</dbReference>
<feature type="active site" description="Charge relay system" evidence="6">
    <location>
        <position position="123"/>
    </location>
</feature>
<proteinExistence type="inferred from homology"/>
<feature type="active site" description="Charge relay system" evidence="6">
    <location>
        <position position="162"/>
    </location>
</feature>
<comment type="caution">
    <text evidence="11">The sequence shown here is derived from an EMBL/GenBank/DDBJ whole genome shotgun (WGS) entry which is preliminary data.</text>
</comment>
<evidence type="ECO:0000256" key="5">
    <source>
        <dbReference type="ARBA" id="ARBA00022825"/>
    </source>
</evidence>
<evidence type="ECO:0000313" key="12">
    <source>
        <dbReference type="Proteomes" id="UP001589832"/>
    </source>
</evidence>
<comment type="similarity">
    <text evidence="1 6">Belongs to the peptidase S8 family.</text>
</comment>
<dbReference type="Pfam" id="PF18962">
    <property type="entry name" value="Por_Secre_tail"/>
    <property type="match status" value="1"/>
</dbReference>
<evidence type="ECO:0000256" key="1">
    <source>
        <dbReference type="ARBA" id="ARBA00011073"/>
    </source>
</evidence>
<dbReference type="SUPFAM" id="SSF52743">
    <property type="entry name" value="Subtilisin-like"/>
    <property type="match status" value="1"/>
</dbReference>
<evidence type="ECO:0000256" key="2">
    <source>
        <dbReference type="ARBA" id="ARBA00022670"/>
    </source>
</evidence>
<sequence>MRKSLQYCILLIAFFVSSNIVSSQELSSNASEANKELFNELKQQENERLERVNTFLLNNPNIKKSLSDGNHIEYIYDVIDGKPIYRSTYNLSAGRATKINHLQVGGSLGLNLDGSGVTVGVWDGGPAQASHPEFANSTDTGSRVTIIDNAIVDGDSGSFSFHATHVSGTIGAKGVSASALGMAPNVNIKSYNWSNDETEMISAVNAATDPIIISNHSYGVPIVNNNGDYLDAWWMGAYTQDARDIDNIARNNPKYLIVASAGNSGTTSYSGGLYAGYDKLTTDKNAKNSLVIANANPTVSEQPIFSGNYEITNLVINSGSSQGPTDDLRIKPDLAADGTNLTSSIPTDAYATYSGTSMSAPNTSGSLVLLQQYYHQLHGVYMNSSTLKGLVCHTAIDDINVVGPDPKFGWGFLNAKASAETILEDQNSQSVIDELTLDEGGTYTFTFSAQAGEKLKATICWTDMPGNIATNGVANDQTPRLVNDLDLRLEKDGTTFFPWKLDYSASTGFSNSKADNSVDNIEVIEIDAPTAGSYTLTVTHKGTLQGNVGGPFDPQSQDFSLIITGSNLTLGVDDNNLLENLSVYPNPSNGEFTISFQSNLNSVDNNVKVEVYDLRGRKVYNNSFINSSSVFKETISLNGIKSGVYLVNISEGNKSTSHKLIIE</sequence>
<name>A0ABV6Q672_9FLAO</name>
<accession>A0ABV6Q672</accession>
<evidence type="ECO:0000256" key="7">
    <source>
        <dbReference type="SAM" id="Coils"/>
    </source>
</evidence>
<evidence type="ECO:0000259" key="9">
    <source>
        <dbReference type="Pfam" id="PF00082"/>
    </source>
</evidence>
<keyword evidence="2 6" id="KW-0645">Protease</keyword>
<dbReference type="Gene3D" id="2.60.120.380">
    <property type="match status" value="1"/>
</dbReference>
<dbReference type="PANTHER" id="PTHR43399">
    <property type="entry name" value="SUBTILISIN-RELATED"/>
    <property type="match status" value="1"/>
</dbReference>
<dbReference type="Gene3D" id="3.40.50.200">
    <property type="entry name" value="Peptidase S8/S53 domain"/>
    <property type="match status" value="1"/>
</dbReference>
<dbReference type="NCBIfam" id="TIGR04183">
    <property type="entry name" value="Por_Secre_tail"/>
    <property type="match status" value="1"/>
</dbReference>
<keyword evidence="4 6" id="KW-0378">Hydrolase</keyword>
<keyword evidence="5 6" id="KW-0720">Serine protease</keyword>
<dbReference type="InterPro" id="IPR036852">
    <property type="entry name" value="Peptidase_S8/S53_dom_sf"/>
</dbReference>
<dbReference type="PANTHER" id="PTHR43399:SF4">
    <property type="entry name" value="CELL WALL-ASSOCIATED PROTEASE"/>
    <property type="match status" value="1"/>
</dbReference>
<feature type="domain" description="Peptidase S8/S53" evidence="9">
    <location>
        <begin position="114"/>
        <end position="411"/>
    </location>
</feature>
<feature type="chain" id="PRO_5045061532" evidence="8">
    <location>
        <begin position="24"/>
        <end position="663"/>
    </location>
</feature>
<dbReference type="InterPro" id="IPR023828">
    <property type="entry name" value="Peptidase_S8_Ser-AS"/>
</dbReference>
<organism evidence="11 12">
    <name type="scientific">Winogradskyella pulchriflava</name>
    <dbReference type="NCBI Taxonomy" id="1110688"/>
    <lineage>
        <taxon>Bacteria</taxon>
        <taxon>Pseudomonadati</taxon>
        <taxon>Bacteroidota</taxon>
        <taxon>Flavobacteriia</taxon>
        <taxon>Flavobacteriales</taxon>
        <taxon>Flavobacteriaceae</taxon>
        <taxon>Winogradskyella</taxon>
    </lineage>
</organism>
<dbReference type="Proteomes" id="UP001589832">
    <property type="component" value="Unassembled WGS sequence"/>
</dbReference>
<gene>
    <name evidence="11" type="ORF">ACFFGA_00010</name>
</gene>
<dbReference type="InterPro" id="IPR034058">
    <property type="entry name" value="TagA/B/C/D_pept_dom"/>
</dbReference>
<dbReference type="SUPFAM" id="SSF49785">
    <property type="entry name" value="Galactose-binding domain-like"/>
    <property type="match status" value="1"/>
</dbReference>
<dbReference type="RefSeq" id="WP_386057826.1">
    <property type="nucleotide sequence ID" value="NZ_JBHLTQ010000001.1"/>
</dbReference>
<dbReference type="PROSITE" id="PS51892">
    <property type="entry name" value="SUBTILASE"/>
    <property type="match status" value="1"/>
</dbReference>
<evidence type="ECO:0000256" key="3">
    <source>
        <dbReference type="ARBA" id="ARBA00022729"/>
    </source>
</evidence>
<evidence type="ECO:0000256" key="6">
    <source>
        <dbReference type="PROSITE-ProRule" id="PRU01240"/>
    </source>
</evidence>
<evidence type="ECO:0000259" key="10">
    <source>
        <dbReference type="Pfam" id="PF18962"/>
    </source>
</evidence>
<evidence type="ECO:0000256" key="4">
    <source>
        <dbReference type="ARBA" id="ARBA00022801"/>
    </source>
</evidence>
<protein>
    <submittedName>
        <fullName evidence="11">S8 family serine peptidase</fullName>
    </submittedName>
</protein>
<reference evidence="11 12" key="1">
    <citation type="submission" date="2024-09" db="EMBL/GenBank/DDBJ databases">
        <authorList>
            <person name="Sun Q."/>
            <person name="Mori K."/>
        </authorList>
    </citation>
    <scope>NUCLEOTIDE SEQUENCE [LARGE SCALE GENOMIC DNA]</scope>
    <source>
        <strain evidence="11 12">NCAIM B.02481</strain>
    </source>
</reference>
<keyword evidence="7" id="KW-0175">Coiled coil</keyword>
<dbReference type="PRINTS" id="PR00723">
    <property type="entry name" value="SUBTILISIN"/>
</dbReference>
<dbReference type="PROSITE" id="PS00138">
    <property type="entry name" value="SUBTILASE_SER"/>
    <property type="match status" value="1"/>
</dbReference>
<feature type="active site" description="Charge relay system" evidence="6">
    <location>
        <position position="357"/>
    </location>
</feature>
<evidence type="ECO:0000256" key="8">
    <source>
        <dbReference type="SAM" id="SignalP"/>
    </source>
</evidence>
<dbReference type="InterPro" id="IPR008979">
    <property type="entry name" value="Galactose-bd-like_sf"/>
</dbReference>
<feature type="coiled-coil region" evidence="7">
    <location>
        <begin position="27"/>
        <end position="59"/>
    </location>
</feature>
<keyword evidence="3 8" id="KW-0732">Signal</keyword>
<dbReference type="CDD" id="cd04842">
    <property type="entry name" value="Peptidases_S8_Kp43_protease"/>
    <property type="match status" value="1"/>
</dbReference>
<dbReference type="Pfam" id="PF00082">
    <property type="entry name" value="Peptidase_S8"/>
    <property type="match status" value="1"/>
</dbReference>